<feature type="region of interest" description="Disordered" evidence="1">
    <location>
        <begin position="1"/>
        <end position="51"/>
    </location>
</feature>
<dbReference type="AlphaFoldDB" id="A0A1H0DEA2"/>
<proteinExistence type="predicted"/>
<dbReference type="STRING" id="310781.SAMN05216259_105190"/>
<gene>
    <name evidence="2" type="ORF">SAMN05216259_105190</name>
</gene>
<keyword evidence="3" id="KW-1185">Reference proteome</keyword>
<dbReference type="EMBL" id="FNIE01000005">
    <property type="protein sequence ID" value="SDN68597.1"/>
    <property type="molecule type" value="Genomic_DNA"/>
</dbReference>
<evidence type="ECO:0000313" key="3">
    <source>
        <dbReference type="Proteomes" id="UP000199341"/>
    </source>
</evidence>
<name>A0A1H0DEA2_9ACTN</name>
<accession>A0A1H0DEA2</accession>
<reference evidence="2 3" key="1">
    <citation type="submission" date="2016-10" db="EMBL/GenBank/DDBJ databases">
        <authorList>
            <person name="de Groot N.N."/>
        </authorList>
    </citation>
    <scope>NUCLEOTIDE SEQUENCE [LARGE SCALE GENOMIC DNA]</scope>
    <source>
        <strain evidence="2 3">CGMCC 4.2022</strain>
    </source>
</reference>
<sequence>MANRRRGRSGTRSKRISDHGPRPKVMDVKEQPATTATEAVAAPEDSPTTAG</sequence>
<protein>
    <submittedName>
        <fullName evidence="2">Uncharacterized protein</fullName>
    </submittedName>
</protein>
<evidence type="ECO:0000256" key="1">
    <source>
        <dbReference type="SAM" id="MobiDB-lite"/>
    </source>
</evidence>
<dbReference type="Proteomes" id="UP000199341">
    <property type="component" value="Unassembled WGS sequence"/>
</dbReference>
<feature type="compositionally biased region" description="Low complexity" evidence="1">
    <location>
        <begin position="32"/>
        <end position="44"/>
    </location>
</feature>
<feature type="compositionally biased region" description="Basic residues" evidence="1">
    <location>
        <begin position="1"/>
        <end position="14"/>
    </location>
</feature>
<organism evidence="2 3">
    <name type="scientific">Actinacidiphila guanduensis</name>
    <dbReference type="NCBI Taxonomy" id="310781"/>
    <lineage>
        <taxon>Bacteria</taxon>
        <taxon>Bacillati</taxon>
        <taxon>Actinomycetota</taxon>
        <taxon>Actinomycetes</taxon>
        <taxon>Kitasatosporales</taxon>
        <taxon>Streptomycetaceae</taxon>
        <taxon>Actinacidiphila</taxon>
    </lineage>
</organism>
<evidence type="ECO:0000313" key="2">
    <source>
        <dbReference type="EMBL" id="SDN68597.1"/>
    </source>
</evidence>
<feature type="compositionally biased region" description="Basic and acidic residues" evidence="1">
    <location>
        <begin position="15"/>
        <end position="30"/>
    </location>
</feature>
<dbReference type="RefSeq" id="WP_176930245.1">
    <property type="nucleotide sequence ID" value="NZ_FNIE01000005.1"/>
</dbReference>